<reference evidence="2 3" key="1">
    <citation type="journal article" date="2018" name="Front. Plant Sci.">
        <title>Red Clover (Trifolium pratense) and Zigzag Clover (T. medium) - A Picture of Genomic Similarities and Differences.</title>
        <authorList>
            <person name="Dluhosova J."/>
            <person name="Istvanek J."/>
            <person name="Nedelnik J."/>
            <person name="Repkova J."/>
        </authorList>
    </citation>
    <scope>NUCLEOTIDE SEQUENCE [LARGE SCALE GENOMIC DNA]</scope>
    <source>
        <strain evidence="3">cv. 10/8</strain>
        <tissue evidence="2">Leaf</tissue>
    </source>
</reference>
<protein>
    <submittedName>
        <fullName evidence="2">Uncharacterized protein</fullName>
    </submittedName>
</protein>
<proteinExistence type="predicted"/>
<feature type="region of interest" description="Disordered" evidence="1">
    <location>
        <begin position="1"/>
        <end position="28"/>
    </location>
</feature>
<evidence type="ECO:0000313" key="2">
    <source>
        <dbReference type="EMBL" id="MCI88003.1"/>
    </source>
</evidence>
<comment type="caution">
    <text evidence="2">The sequence shown here is derived from an EMBL/GenBank/DDBJ whole genome shotgun (WGS) entry which is preliminary data.</text>
</comment>
<feature type="non-terminal residue" evidence="2">
    <location>
        <position position="1"/>
    </location>
</feature>
<dbReference type="EMBL" id="LXQA011181131">
    <property type="protein sequence ID" value="MCI88003.1"/>
    <property type="molecule type" value="Genomic_DNA"/>
</dbReference>
<feature type="compositionally biased region" description="Acidic residues" evidence="1">
    <location>
        <begin position="19"/>
        <end position="28"/>
    </location>
</feature>
<dbReference type="Proteomes" id="UP000265520">
    <property type="component" value="Unassembled WGS sequence"/>
</dbReference>
<feature type="compositionally biased region" description="Basic and acidic residues" evidence="1">
    <location>
        <begin position="1"/>
        <end position="18"/>
    </location>
</feature>
<evidence type="ECO:0000256" key="1">
    <source>
        <dbReference type="SAM" id="MobiDB-lite"/>
    </source>
</evidence>
<dbReference type="AlphaFoldDB" id="A0A392VKL6"/>
<accession>A0A392VKL6</accession>
<name>A0A392VKL6_9FABA</name>
<sequence length="28" mass="3235">EEVTKESLKTEESKKEDPELPESDQDSK</sequence>
<organism evidence="2 3">
    <name type="scientific">Trifolium medium</name>
    <dbReference type="NCBI Taxonomy" id="97028"/>
    <lineage>
        <taxon>Eukaryota</taxon>
        <taxon>Viridiplantae</taxon>
        <taxon>Streptophyta</taxon>
        <taxon>Embryophyta</taxon>
        <taxon>Tracheophyta</taxon>
        <taxon>Spermatophyta</taxon>
        <taxon>Magnoliopsida</taxon>
        <taxon>eudicotyledons</taxon>
        <taxon>Gunneridae</taxon>
        <taxon>Pentapetalae</taxon>
        <taxon>rosids</taxon>
        <taxon>fabids</taxon>
        <taxon>Fabales</taxon>
        <taxon>Fabaceae</taxon>
        <taxon>Papilionoideae</taxon>
        <taxon>50 kb inversion clade</taxon>
        <taxon>NPAAA clade</taxon>
        <taxon>Hologalegina</taxon>
        <taxon>IRL clade</taxon>
        <taxon>Trifolieae</taxon>
        <taxon>Trifolium</taxon>
    </lineage>
</organism>
<keyword evidence="3" id="KW-1185">Reference proteome</keyword>
<evidence type="ECO:0000313" key="3">
    <source>
        <dbReference type="Proteomes" id="UP000265520"/>
    </source>
</evidence>